<dbReference type="PANTHER" id="PTHR33204">
    <property type="entry name" value="TRANSCRIPTIONAL REGULATOR, MARR FAMILY"/>
    <property type="match status" value="1"/>
</dbReference>
<evidence type="ECO:0000313" key="5">
    <source>
        <dbReference type="EMBL" id="MFC0350446.1"/>
    </source>
</evidence>
<keyword evidence="6" id="KW-1185">Reference proteome</keyword>
<reference evidence="5 6" key="1">
    <citation type="submission" date="2024-09" db="EMBL/GenBank/DDBJ databases">
        <authorList>
            <person name="Sun Q."/>
            <person name="Mori K."/>
        </authorList>
    </citation>
    <scope>NUCLEOTIDE SEQUENCE [LARGE SCALE GENOMIC DNA]</scope>
    <source>
        <strain evidence="5 6">CCM 8677</strain>
    </source>
</reference>
<feature type="domain" description="HTH hxlR-type" evidence="4">
    <location>
        <begin position="9"/>
        <end position="106"/>
    </location>
</feature>
<evidence type="ECO:0000256" key="1">
    <source>
        <dbReference type="ARBA" id="ARBA00023015"/>
    </source>
</evidence>
<keyword evidence="2" id="KW-0238">DNA-binding</keyword>
<keyword evidence="3" id="KW-0804">Transcription</keyword>
<dbReference type="InterPro" id="IPR036390">
    <property type="entry name" value="WH_DNA-bd_sf"/>
</dbReference>
<evidence type="ECO:0000256" key="2">
    <source>
        <dbReference type="ARBA" id="ARBA00023125"/>
    </source>
</evidence>
<dbReference type="InterPro" id="IPR036388">
    <property type="entry name" value="WH-like_DNA-bd_sf"/>
</dbReference>
<proteinExistence type="predicted"/>
<dbReference type="Pfam" id="PF01638">
    <property type="entry name" value="HxlR"/>
    <property type="match status" value="1"/>
</dbReference>
<sequence length="159" mass="17807">MTKPSQRACPVVRAASLIGDEWVLLILRELFKRSHKFDELQKATGAATNILTNRLKRMVDGGIVVKLPYQERPPRFKYRLTEAGLGLLPLALELMRYGEDWMPCPQPTPILLRHLSCGQITRPGQICTACGEPLAVMNLRMEDNPAAVVEEAELGEIQD</sequence>
<evidence type="ECO:0000313" key="6">
    <source>
        <dbReference type="Proteomes" id="UP001589844"/>
    </source>
</evidence>
<dbReference type="EMBL" id="JBHLXJ010000013">
    <property type="protein sequence ID" value="MFC0350446.1"/>
    <property type="molecule type" value="Genomic_DNA"/>
</dbReference>
<evidence type="ECO:0000256" key="3">
    <source>
        <dbReference type="ARBA" id="ARBA00023163"/>
    </source>
</evidence>
<accession>A0ABV6IF37</accession>
<dbReference type="Gene3D" id="1.10.10.10">
    <property type="entry name" value="Winged helix-like DNA-binding domain superfamily/Winged helix DNA-binding domain"/>
    <property type="match status" value="1"/>
</dbReference>
<dbReference type="Proteomes" id="UP001589844">
    <property type="component" value="Unassembled WGS sequence"/>
</dbReference>
<evidence type="ECO:0000259" key="4">
    <source>
        <dbReference type="PROSITE" id="PS51118"/>
    </source>
</evidence>
<name>A0ABV6IF37_9BURK</name>
<dbReference type="PANTHER" id="PTHR33204:SF18">
    <property type="entry name" value="TRANSCRIPTIONAL REGULATORY PROTEIN"/>
    <property type="match status" value="1"/>
</dbReference>
<dbReference type="SUPFAM" id="SSF46785">
    <property type="entry name" value="Winged helix' DNA-binding domain"/>
    <property type="match status" value="1"/>
</dbReference>
<dbReference type="InterPro" id="IPR002577">
    <property type="entry name" value="HTH_HxlR"/>
</dbReference>
<dbReference type="InterPro" id="IPR011991">
    <property type="entry name" value="ArsR-like_HTH"/>
</dbReference>
<gene>
    <name evidence="5" type="ORF">ACFFJH_11555</name>
</gene>
<dbReference type="PROSITE" id="PS51118">
    <property type="entry name" value="HTH_HXLR"/>
    <property type="match status" value="1"/>
</dbReference>
<organism evidence="5 6">
    <name type="scientific">Undibacterium danionis</name>
    <dbReference type="NCBI Taxonomy" id="1812100"/>
    <lineage>
        <taxon>Bacteria</taxon>
        <taxon>Pseudomonadati</taxon>
        <taxon>Pseudomonadota</taxon>
        <taxon>Betaproteobacteria</taxon>
        <taxon>Burkholderiales</taxon>
        <taxon>Oxalobacteraceae</taxon>
        <taxon>Undibacterium</taxon>
    </lineage>
</organism>
<dbReference type="RefSeq" id="WP_390212755.1">
    <property type="nucleotide sequence ID" value="NZ_JBHLXJ010000013.1"/>
</dbReference>
<keyword evidence="1" id="KW-0805">Transcription regulation</keyword>
<protein>
    <submittedName>
        <fullName evidence="5">Winged helix-turn-helix transcriptional regulator</fullName>
    </submittedName>
</protein>
<comment type="caution">
    <text evidence="5">The sequence shown here is derived from an EMBL/GenBank/DDBJ whole genome shotgun (WGS) entry which is preliminary data.</text>
</comment>
<dbReference type="CDD" id="cd00090">
    <property type="entry name" value="HTH_ARSR"/>
    <property type="match status" value="1"/>
</dbReference>